<keyword evidence="3" id="KW-1185">Reference proteome</keyword>
<evidence type="ECO:0000313" key="2">
    <source>
        <dbReference type="EnsemblPlants" id="KRH00231"/>
    </source>
</evidence>
<dbReference type="EnsemblPlants" id="KRH00231">
    <property type="protein sequence ID" value="KRH00231"/>
    <property type="gene ID" value="GLYMA_18G200700"/>
</dbReference>
<reference evidence="2" key="2">
    <citation type="submission" date="2018-02" db="UniProtKB">
        <authorList>
            <consortium name="EnsemblPlants"/>
        </authorList>
    </citation>
    <scope>IDENTIFICATION</scope>
    <source>
        <strain evidence="2">Williams 82</strain>
    </source>
</reference>
<dbReference type="AlphaFoldDB" id="A0A0R0F211"/>
<accession>A0A0R0F211</accession>
<protein>
    <submittedName>
        <fullName evidence="1 2">Uncharacterized protein</fullName>
    </submittedName>
</protein>
<reference evidence="1 2" key="1">
    <citation type="journal article" date="2010" name="Nature">
        <title>Genome sequence of the palaeopolyploid soybean.</title>
        <authorList>
            <person name="Schmutz J."/>
            <person name="Cannon S.B."/>
            <person name="Schlueter J."/>
            <person name="Ma J."/>
            <person name="Mitros T."/>
            <person name="Nelson W."/>
            <person name="Hyten D.L."/>
            <person name="Song Q."/>
            <person name="Thelen J.J."/>
            <person name="Cheng J."/>
            <person name="Xu D."/>
            <person name="Hellsten U."/>
            <person name="May G.D."/>
            <person name="Yu Y."/>
            <person name="Sakurai T."/>
            <person name="Umezawa T."/>
            <person name="Bhattacharyya M.K."/>
            <person name="Sandhu D."/>
            <person name="Valliyodan B."/>
            <person name="Lindquist E."/>
            <person name="Peto M."/>
            <person name="Grant D."/>
            <person name="Shu S."/>
            <person name="Goodstein D."/>
            <person name="Barry K."/>
            <person name="Futrell-Griggs M."/>
            <person name="Abernathy B."/>
            <person name="Du J."/>
            <person name="Tian Z."/>
            <person name="Zhu L."/>
            <person name="Gill N."/>
            <person name="Joshi T."/>
            <person name="Libault M."/>
            <person name="Sethuraman A."/>
            <person name="Zhang X.-C."/>
            <person name="Shinozaki K."/>
            <person name="Nguyen H.T."/>
            <person name="Wing R.A."/>
            <person name="Cregan P."/>
            <person name="Specht J."/>
            <person name="Grimwood J."/>
            <person name="Rokhsar D."/>
            <person name="Stacey G."/>
            <person name="Shoemaker R.C."/>
            <person name="Jackson S.A."/>
        </authorList>
    </citation>
    <scope>NUCLEOTIDE SEQUENCE [LARGE SCALE GENOMIC DNA]</scope>
    <source>
        <strain evidence="2">cv. Williams 82</strain>
        <tissue evidence="1">Callus</tissue>
    </source>
</reference>
<reference evidence="1" key="3">
    <citation type="submission" date="2018-07" db="EMBL/GenBank/DDBJ databases">
        <title>WGS assembly of Glycine max.</title>
        <authorList>
            <person name="Schmutz J."/>
            <person name="Cannon S."/>
            <person name="Schlueter J."/>
            <person name="Ma J."/>
            <person name="Mitros T."/>
            <person name="Nelson W."/>
            <person name="Hyten D."/>
            <person name="Song Q."/>
            <person name="Thelen J."/>
            <person name="Cheng J."/>
            <person name="Xu D."/>
            <person name="Hellsten U."/>
            <person name="May G."/>
            <person name="Yu Y."/>
            <person name="Sakurai T."/>
            <person name="Umezawa T."/>
            <person name="Bhattacharyya M."/>
            <person name="Sandhu D."/>
            <person name="Valliyodan B."/>
            <person name="Lindquist E."/>
            <person name="Peto M."/>
            <person name="Grant D."/>
            <person name="Shu S."/>
            <person name="Goodstein D."/>
            <person name="Barry K."/>
            <person name="Futrell-Griggs M."/>
            <person name="Abernathy B."/>
            <person name="Du J."/>
            <person name="Tian Z."/>
            <person name="Zhu L."/>
            <person name="Gill N."/>
            <person name="Joshi T."/>
            <person name="Libault M."/>
            <person name="Sethuraman A."/>
            <person name="Zhang X."/>
            <person name="Shinozaki K."/>
            <person name="Nguyen H."/>
            <person name="Wing R."/>
            <person name="Cregan P."/>
            <person name="Specht J."/>
            <person name="Grimwood J."/>
            <person name="Rokhsar D."/>
            <person name="Stacey G."/>
            <person name="Shoemaker R."/>
            <person name="Jackson S."/>
        </authorList>
    </citation>
    <scope>NUCLEOTIDE SEQUENCE</scope>
    <source>
        <tissue evidence="1">Callus</tissue>
    </source>
</reference>
<evidence type="ECO:0000313" key="1">
    <source>
        <dbReference type="EMBL" id="KRH00231.1"/>
    </source>
</evidence>
<name>A0A0R0F211_SOYBN</name>
<proteinExistence type="predicted"/>
<dbReference type="EMBL" id="CM000851">
    <property type="protein sequence ID" value="KRH00231.1"/>
    <property type="molecule type" value="Genomic_DNA"/>
</dbReference>
<gene>
    <name evidence="1" type="ORF">GLYMA_18G200700</name>
</gene>
<evidence type="ECO:0000313" key="3">
    <source>
        <dbReference type="Proteomes" id="UP000008827"/>
    </source>
</evidence>
<dbReference type="InParanoid" id="A0A0R0F211"/>
<organism evidence="1">
    <name type="scientific">Glycine max</name>
    <name type="common">Soybean</name>
    <name type="synonym">Glycine hispida</name>
    <dbReference type="NCBI Taxonomy" id="3847"/>
    <lineage>
        <taxon>Eukaryota</taxon>
        <taxon>Viridiplantae</taxon>
        <taxon>Streptophyta</taxon>
        <taxon>Embryophyta</taxon>
        <taxon>Tracheophyta</taxon>
        <taxon>Spermatophyta</taxon>
        <taxon>Magnoliopsida</taxon>
        <taxon>eudicotyledons</taxon>
        <taxon>Gunneridae</taxon>
        <taxon>Pentapetalae</taxon>
        <taxon>rosids</taxon>
        <taxon>fabids</taxon>
        <taxon>Fabales</taxon>
        <taxon>Fabaceae</taxon>
        <taxon>Papilionoideae</taxon>
        <taxon>50 kb inversion clade</taxon>
        <taxon>NPAAA clade</taxon>
        <taxon>indigoferoid/millettioid clade</taxon>
        <taxon>Phaseoleae</taxon>
        <taxon>Glycine</taxon>
        <taxon>Glycine subgen. Soja</taxon>
    </lineage>
</organism>
<sequence length="86" mass="9419">MMRTENSRNIQSLVPSLPITLLSLASKTLINWVVVPSKSGNPPSSTFPIATDIFAPANVTPHAFSIWFLASSHLRGSFLFSLQIYS</sequence>
<dbReference type="Gramene" id="KRH00231">
    <property type="protein sequence ID" value="KRH00231"/>
    <property type="gene ID" value="GLYMA_18G200700"/>
</dbReference>
<dbReference type="Proteomes" id="UP000008827">
    <property type="component" value="Chromosome 18"/>
</dbReference>